<dbReference type="InterPro" id="IPR052326">
    <property type="entry name" value="Diff-Dev_Assoc_Protein"/>
</dbReference>
<protein>
    <submittedName>
        <fullName evidence="3">Dd-gdca protein</fullName>
    </submittedName>
</protein>
<comment type="caution">
    <text evidence="3">The sequence shown here is derived from an EMBL/GenBank/DDBJ whole genome shotgun (WGS) entry which is preliminary data.</text>
</comment>
<proteinExistence type="predicted"/>
<feature type="signal peptide" evidence="2">
    <location>
        <begin position="1"/>
        <end position="23"/>
    </location>
</feature>
<name>A0AAV7ZQZ7_9EUKA</name>
<dbReference type="PANTHER" id="PTHR33459">
    <property type="entry name" value="DD-GDCA PROTEIN"/>
    <property type="match status" value="1"/>
</dbReference>
<evidence type="ECO:0000313" key="4">
    <source>
        <dbReference type="Proteomes" id="UP001146793"/>
    </source>
</evidence>
<accession>A0AAV7ZQZ7</accession>
<evidence type="ECO:0000256" key="1">
    <source>
        <dbReference type="SAM" id="Phobius"/>
    </source>
</evidence>
<gene>
    <name evidence="3" type="ORF">M0812_10212</name>
</gene>
<keyword evidence="2" id="KW-0732">Signal</keyword>
<organism evidence="3 4">
    <name type="scientific">Anaeramoeba flamelloides</name>
    <dbReference type="NCBI Taxonomy" id="1746091"/>
    <lineage>
        <taxon>Eukaryota</taxon>
        <taxon>Metamonada</taxon>
        <taxon>Anaeramoebidae</taxon>
        <taxon>Anaeramoeba</taxon>
    </lineage>
</organism>
<evidence type="ECO:0000313" key="3">
    <source>
        <dbReference type="EMBL" id="KAJ3444359.1"/>
    </source>
</evidence>
<keyword evidence="1" id="KW-0812">Transmembrane</keyword>
<dbReference type="EMBL" id="JANTQA010000023">
    <property type="protein sequence ID" value="KAJ3444359.1"/>
    <property type="molecule type" value="Genomic_DNA"/>
</dbReference>
<dbReference type="PANTHER" id="PTHR33459:SF7">
    <property type="entry name" value="DD-GDCA PROTEIN"/>
    <property type="match status" value="1"/>
</dbReference>
<feature type="chain" id="PRO_5043451361" evidence="2">
    <location>
        <begin position="24"/>
        <end position="2145"/>
    </location>
</feature>
<reference evidence="3" key="1">
    <citation type="submission" date="2022-08" db="EMBL/GenBank/DDBJ databases">
        <title>Novel sulphate-reducing endosymbionts in the free-living metamonad Anaeramoeba.</title>
        <authorList>
            <person name="Jerlstrom-Hultqvist J."/>
            <person name="Cepicka I."/>
            <person name="Gallot-Lavallee L."/>
            <person name="Salas-Leiva D."/>
            <person name="Curtis B.A."/>
            <person name="Zahonova K."/>
            <person name="Pipaliya S."/>
            <person name="Dacks J."/>
            <person name="Roger A.J."/>
        </authorList>
    </citation>
    <scope>NUCLEOTIDE SEQUENCE</scope>
    <source>
        <strain evidence="3">Busselton2</strain>
    </source>
</reference>
<sequence>MAPFYKKTFILFVIYYLFTYVYTCEEINSENIAGSSCVSATYSSLSDKCLTQNNNFCFTNLWCSSEGVCELDNTGSTCSKASECFGAICAQSQCSTAKINGDLCSTNDECASNLCSSGVCKGLSLGSSCSQKNTNHQCDVGLYCDSKTKTCASQLSDGDNCYSHLDTNLIDIDIMCGPGYVCDYSPNSSAKSGTCKLMLSEKEGNWCNSKKSCSLGLACQNNYCTSNFAQCNIDDSLFCPEGYFCQCNEGTSGNGTCNQTMNTSCQTQLEKYLACLVLSDCQNENLNENGTCSFINCYDELREFECCKTQDGFDHSYYPTNGIICKDCPYTKKFSKIGQNCNPSSKLNCYENLFCNSNTGLCEEDNTGSSCTNGNECYGGICSNGKCSIMKNNGENCDSKAECYSNTCNSNYCEGKLEGETCDPSLLVGNQCDQNLFCNSITGKCSRSFNPKEECYTSLLPYLTDYDQVCITGYFCDPKPDYKSGYCKEFYSEKENGECGSKLSCEFGQACQDNKCTKKYSNCNFNTKLCPFGFYCSCDSDQSTGECIEIENSSCNVTFLEFSECLKNYDCPYSESYVSGTCGYDRCYNELRSYQCCLRSGHITTFYPYNGIDCSTCGNNITYAKVSEGCSNLEHIQCYPNLFCNPNTNKCEKDNTGSSCQNGEECYGGVCVNSKCSGMVSNGEFCISDVQCYSNNCTRYKCSGSGLGSACDPTNYLSDQCDYGLYCSSKTSKCESQLYGGQECVSNLKPYFTDWERICTGGYICDYSIDLESGYCTRLFSGEKGDVCSNVKVCELGLSCRNGVCSETIDDCDSEMLSCPYGYYCDCNSNQYGDNGAHGSSKGKCVQIQNTNCQAEISVFINCLEWKNCFFQTDFISGTCMASKCAESLRNSQCCFLNGFENSYYVNEGIDCKTCILHYNLNGLNENCTFDYTEQCYKNLFCNPHTNKCEKDNTGSKCSKGTECYGGICSSGKCSGMKDNGDQCSTDQECWNENCVNNICKGKASNEECDPSSINGNVCDKGLFCDSITEKCISQLKEGEECASHLKPYYTENRRICQSGYDCDPQDDNWDKAICRKMFSVENGGNCGSSLVCNVDLACQDFKCTNDFPKCDQKSLFCPINYYCDCNSNLLDGQCKQIANTDCQYQAENYVNCLNTQDCTQPFDLIIGTCAYDHCQNEARQLQCCFSSGNYHSMSYPNKGLECYNCETVAYKKENEQCNPLNNELCYANLFCNPISNMCAKDNTGSNCTNGNECYGGICSNGKCSLIKDNGDDCSTSQECHSRNCFNQHCSGTPEGWKCDPSIPNDNQCNQGLYCNSITAKCESQLKEGEECASHLKPYYTQSKSICQSGYVCDPQDANFEKGYCKRIWSSKLNENCGSSLVCEKGLACQDFKCTNDFTNCDQKSFFCPLGYYCNCNSNQNNGTCVQYSNDKNCQEISMEFLDCLQLHDCKFRNDMPNGVCMYENCKELADDLECCKKKTFSKTYYLNNQINCEACSEIISYVSISKSCNPEKLTYCNDNLFCNSNTGLCEEDNTGSSCTNGSECYGGICSNGKCSIMKNNGEKCDSNKVCWGGLCNFGICQGKSLGQKCDPYLLGGNDCDQNLFCDSITEKCIDSIQKNEECISHLSPWFMDTAYVCQPGFYCDQNVTSPSIQGYCKRLYSGWEGMSCGSSLVCNLGLACQNNTCTSDFKNCDEHSLFCPHGWYCKCDRFFYKGHCIQTRNDDCSIESFRLNECIERKNCPHEDQLTVGTCAFSNCFDELSAFQCCRQSGFSSKYFPNIKIDCKSCAYSIKYNLLGQSCNVDQNNYCVSNLWCSNKNKCEKDNTGSKCSKGTECYGGICSSGKCSGMKDNGDQCSTGQECLNGNCVNNICKGKAINEECDPSTINGRDCDKGLFCDSITETCINQIEPNQQCMDHLKPYYSNYLSVCTPGYICDTEDLDYQTGTCKRFYSGNENDKCGSSETCQLAYGCQDNKCTSDFWTCDLKKKFCPVGAYCRCNNNNITGTCKFTQNKKCQNFADELIGCKIKNKCGIVPQLVPQTCDWENCFEQLKNYQCCLSEDVYQEIYYPNNGITCKRPSPSASPSPSLTPSVSPSLSTSAVPVKSLSNVKLGLGVGLPLALLFVALGSFLFFGKHKRKQKHDYQQL</sequence>
<feature type="transmembrane region" description="Helical" evidence="1">
    <location>
        <begin position="2110"/>
        <end position="2131"/>
    </location>
</feature>
<dbReference type="Proteomes" id="UP001146793">
    <property type="component" value="Unassembled WGS sequence"/>
</dbReference>
<keyword evidence="1" id="KW-1133">Transmembrane helix</keyword>
<keyword evidence="1" id="KW-0472">Membrane</keyword>
<evidence type="ECO:0000256" key="2">
    <source>
        <dbReference type="SAM" id="SignalP"/>
    </source>
</evidence>